<dbReference type="InterPro" id="IPR008949">
    <property type="entry name" value="Isoprenoid_synthase_dom_sf"/>
</dbReference>
<keyword evidence="2" id="KW-1185">Reference proteome</keyword>
<reference evidence="1" key="1">
    <citation type="submission" date="2022-08" db="EMBL/GenBank/DDBJ databases">
        <authorList>
            <person name="Tistechok S."/>
            <person name="Samborskyy M."/>
            <person name="Roman I."/>
        </authorList>
    </citation>
    <scope>NUCLEOTIDE SEQUENCE</scope>
    <source>
        <strain evidence="1">DSM 103496</strain>
    </source>
</reference>
<comment type="caution">
    <text evidence="1">The sequence shown here is derived from an EMBL/GenBank/DDBJ whole genome shotgun (WGS) entry which is preliminary data.</text>
</comment>
<evidence type="ECO:0008006" key="3">
    <source>
        <dbReference type="Google" id="ProtNLM"/>
    </source>
</evidence>
<proteinExistence type="predicted"/>
<protein>
    <recommendedName>
        <fullName evidence="3">Terpene synthase</fullName>
    </recommendedName>
</protein>
<sequence>MRPVESRFADNAHSVLFDHLVRWSTAHCTCPTGPGEHIGQSFAAATFSAFCAPPHASDEQALVAAKCCLLFFLVDDGPAERLDDLVRFLDTGEGAVGNEAAACWTSLLADLDKLGCDVDDLVPALRAWADSTRREQDVDVRTLTPEGYHALRKDTIFVSCLVFCWLSLLGARVPETASEDLLDLAIRVVVLANDLGSLRADGTPPDSPDALVDINTVVLAHDGTGSVEEAVHQAVLDHNALVLRFRAAERDLVEHAGPDDERTSAFLSVVRHVVNGNLRGTRYLTAERYPGSAETLGRLDLV</sequence>
<dbReference type="Proteomes" id="UP001141259">
    <property type="component" value="Unassembled WGS sequence"/>
</dbReference>
<dbReference type="EMBL" id="JANYMP010000005">
    <property type="protein sequence ID" value="MCS7477937.1"/>
    <property type="molecule type" value="Genomic_DNA"/>
</dbReference>
<name>A0A9X2VKX4_9PSEU</name>
<gene>
    <name evidence="1" type="ORF">NZH93_13820</name>
</gene>
<dbReference type="RefSeq" id="WP_259623441.1">
    <property type="nucleotide sequence ID" value="NZ_JANYMP010000005.1"/>
</dbReference>
<evidence type="ECO:0000313" key="1">
    <source>
        <dbReference type="EMBL" id="MCS7477937.1"/>
    </source>
</evidence>
<evidence type="ECO:0000313" key="2">
    <source>
        <dbReference type="Proteomes" id="UP001141259"/>
    </source>
</evidence>
<accession>A0A9X2VKX4</accession>
<dbReference type="AlphaFoldDB" id="A0A9X2VKX4"/>
<dbReference type="SUPFAM" id="SSF48576">
    <property type="entry name" value="Terpenoid synthases"/>
    <property type="match status" value="1"/>
</dbReference>
<organism evidence="1 2">
    <name type="scientific">Umezawaea endophytica</name>
    <dbReference type="NCBI Taxonomy" id="1654476"/>
    <lineage>
        <taxon>Bacteria</taxon>
        <taxon>Bacillati</taxon>
        <taxon>Actinomycetota</taxon>
        <taxon>Actinomycetes</taxon>
        <taxon>Pseudonocardiales</taxon>
        <taxon>Pseudonocardiaceae</taxon>
        <taxon>Umezawaea</taxon>
    </lineage>
</organism>
<dbReference type="Gene3D" id="1.10.600.10">
    <property type="entry name" value="Farnesyl Diphosphate Synthase"/>
    <property type="match status" value="1"/>
</dbReference>